<sequence>MTVSAERPLPLSVAIIARNEEARLPRCLESVSGLAAEIVVLDSGSADATVAVAERFGARVEITDWPGFTVQKNRALVACHQPWVLSLDADEAVSPALADAIRALFAAGDPPRTGYFINRRNRYLGVWLRHAWTPEWRLRLVARDQARWTGGRVHEQLTVTGPTGRLAGDLLHESYDRLDDHLHRTIAYARLGAEDLIARGKPFRAYKLLLSPLGRLMRILLLQQSWRDGWRGVLIAASSMLAAFAKHAFVLEHHLRNTERNRRP</sequence>
<dbReference type="SUPFAM" id="SSF53448">
    <property type="entry name" value="Nucleotide-diphospho-sugar transferases"/>
    <property type="match status" value="1"/>
</dbReference>
<name>A0A4Z0FCW6_9GAMM</name>
<dbReference type="InterPro" id="IPR029044">
    <property type="entry name" value="Nucleotide-diphossugar_trans"/>
</dbReference>
<keyword evidence="3" id="KW-0808">Transferase</keyword>
<dbReference type="InterPro" id="IPR001173">
    <property type="entry name" value="Glyco_trans_2-like"/>
</dbReference>
<dbReference type="OrthoDB" id="9815923at2"/>
<protein>
    <submittedName>
        <fullName evidence="3">Glycosyltransferase family 2 protein</fullName>
    </submittedName>
</protein>
<dbReference type="Gene3D" id="3.90.550.10">
    <property type="entry name" value="Spore Coat Polysaccharide Biosynthesis Protein SpsA, Chain A"/>
    <property type="match status" value="1"/>
</dbReference>
<evidence type="ECO:0000313" key="4">
    <source>
        <dbReference type="Proteomes" id="UP000297890"/>
    </source>
</evidence>
<evidence type="ECO:0000256" key="1">
    <source>
        <dbReference type="ARBA" id="ARBA00038494"/>
    </source>
</evidence>
<accession>A0A4Z0FCW6</accession>
<dbReference type="GO" id="GO:0016740">
    <property type="term" value="F:transferase activity"/>
    <property type="evidence" value="ECO:0007669"/>
    <property type="project" value="UniProtKB-KW"/>
</dbReference>
<dbReference type="RefSeq" id="WP_135281021.1">
    <property type="nucleotide sequence ID" value="NZ_SRIO01000003.1"/>
</dbReference>
<comment type="similarity">
    <text evidence="1">Belongs to the glycosyltransferase 2 family. WaaE/KdtX subfamily.</text>
</comment>
<comment type="caution">
    <text evidence="3">The sequence shown here is derived from an EMBL/GenBank/DDBJ whole genome shotgun (WGS) entry which is preliminary data.</text>
</comment>
<dbReference type="EMBL" id="SRIO01000003">
    <property type="protein sequence ID" value="TFZ83604.1"/>
    <property type="molecule type" value="Genomic_DNA"/>
</dbReference>
<evidence type="ECO:0000259" key="2">
    <source>
        <dbReference type="Pfam" id="PF00535"/>
    </source>
</evidence>
<dbReference type="CDD" id="cd02511">
    <property type="entry name" value="Beta4Glucosyltransferase"/>
    <property type="match status" value="1"/>
</dbReference>
<reference evidence="3 4" key="1">
    <citation type="journal article" date="2019" name="ISME J.">
        <title>Candidatus Macondimonas diazotrophica, a novel gammaproteobacterial genus dominating crude-oil-contaminated coastal sediments.</title>
        <authorList>
            <person name="Karthikeyan S."/>
            <person name="Konstantinidis K."/>
        </authorList>
    </citation>
    <scope>NUCLEOTIDE SEQUENCE [LARGE SCALE GENOMIC DNA]</scope>
    <source>
        <strain evidence="3 4">KTK01</strain>
    </source>
</reference>
<dbReference type="PANTHER" id="PTHR43630">
    <property type="entry name" value="POLY-BETA-1,6-N-ACETYL-D-GLUCOSAMINE SYNTHASE"/>
    <property type="match status" value="1"/>
</dbReference>
<dbReference type="Proteomes" id="UP000297890">
    <property type="component" value="Unassembled WGS sequence"/>
</dbReference>
<proteinExistence type="inferred from homology"/>
<gene>
    <name evidence="3" type="ORF">E4680_03660</name>
</gene>
<dbReference type="PANTHER" id="PTHR43630:SF2">
    <property type="entry name" value="GLYCOSYLTRANSFERASE"/>
    <property type="match status" value="1"/>
</dbReference>
<feature type="domain" description="Glycosyltransferase 2-like" evidence="2">
    <location>
        <begin position="12"/>
        <end position="102"/>
    </location>
</feature>
<keyword evidence="4" id="KW-1185">Reference proteome</keyword>
<dbReference type="Pfam" id="PF00535">
    <property type="entry name" value="Glycos_transf_2"/>
    <property type="match status" value="1"/>
</dbReference>
<evidence type="ECO:0000313" key="3">
    <source>
        <dbReference type="EMBL" id="TFZ83604.1"/>
    </source>
</evidence>
<organism evidence="3 4">
    <name type="scientific">Candidatus Macondimonas diazotrophica</name>
    <dbReference type="NCBI Taxonomy" id="2305248"/>
    <lineage>
        <taxon>Bacteria</taxon>
        <taxon>Pseudomonadati</taxon>
        <taxon>Pseudomonadota</taxon>
        <taxon>Gammaproteobacteria</taxon>
        <taxon>Chromatiales</taxon>
        <taxon>Ectothiorhodospiraceae</taxon>
        <taxon>Candidatus Macondimonas</taxon>
    </lineage>
</organism>
<dbReference type="AlphaFoldDB" id="A0A4Z0FCW6"/>